<name>A0A816F3P6_ADIRI</name>
<gene>
    <name evidence="1" type="ORF">XAT740_LOCUS55590</name>
</gene>
<dbReference type="AlphaFoldDB" id="A0A816F3P6"/>
<evidence type="ECO:0000313" key="2">
    <source>
        <dbReference type="Proteomes" id="UP000663828"/>
    </source>
</evidence>
<keyword evidence="2" id="KW-1185">Reference proteome</keyword>
<sequence>MLWNLFANEVSKEETQYLIMDGLSHLKLKLEQEHRQLIHEIQTLQAEREDVHTDNNWWFFSLQSRSSSEFERKQLEALAHEQLLDEVNEPSMIIAKIREHLLTKLNEAAVNQVTGWVKNTYEVYKFGPSIARFDVLHPDSTLYTKQGSRNRHHTFKPTPTKQLHFFRNRFR</sequence>
<accession>A0A816F3P6</accession>
<dbReference type="EMBL" id="CAJNOR010010480">
    <property type="protein sequence ID" value="CAF1654195.1"/>
    <property type="molecule type" value="Genomic_DNA"/>
</dbReference>
<reference evidence="1" key="1">
    <citation type="submission" date="2021-02" db="EMBL/GenBank/DDBJ databases">
        <authorList>
            <person name="Nowell W R."/>
        </authorList>
    </citation>
    <scope>NUCLEOTIDE SEQUENCE</scope>
</reference>
<protein>
    <submittedName>
        <fullName evidence="1">Uncharacterized protein</fullName>
    </submittedName>
</protein>
<evidence type="ECO:0000313" key="1">
    <source>
        <dbReference type="EMBL" id="CAF1654195.1"/>
    </source>
</evidence>
<proteinExistence type="predicted"/>
<comment type="caution">
    <text evidence="1">The sequence shown here is derived from an EMBL/GenBank/DDBJ whole genome shotgun (WGS) entry which is preliminary data.</text>
</comment>
<organism evidence="1 2">
    <name type="scientific">Adineta ricciae</name>
    <name type="common">Rotifer</name>
    <dbReference type="NCBI Taxonomy" id="249248"/>
    <lineage>
        <taxon>Eukaryota</taxon>
        <taxon>Metazoa</taxon>
        <taxon>Spiralia</taxon>
        <taxon>Gnathifera</taxon>
        <taxon>Rotifera</taxon>
        <taxon>Eurotatoria</taxon>
        <taxon>Bdelloidea</taxon>
        <taxon>Adinetida</taxon>
        <taxon>Adinetidae</taxon>
        <taxon>Adineta</taxon>
    </lineage>
</organism>
<dbReference type="Proteomes" id="UP000663828">
    <property type="component" value="Unassembled WGS sequence"/>
</dbReference>